<keyword evidence="1" id="KW-0812">Transmembrane</keyword>
<dbReference type="Proteomes" id="UP001207742">
    <property type="component" value="Unassembled WGS sequence"/>
</dbReference>
<gene>
    <name evidence="2" type="ORF">OL497_07845</name>
</gene>
<sequence length="94" mass="10702">MLEAIGIGTLFVLGVYAAMGEEMILHWLKLFLEQLTNNRILKYLRPALYECPICMSSFWGTIAWLLMGFHFSELWVLYVIAVAGVNYLVVNAIS</sequence>
<keyword evidence="1" id="KW-1133">Transmembrane helix</keyword>
<name>A0ABT3IIL2_9BACT</name>
<protein>
    <recommendedName>
        <fullName evidence="4">DUF1360 domain-containing protein</fullName>
    </recommendedName>
</protein>
<proteinExistence type="predicted"/>
<reference evidence="2 3" key="1">
    <citation type="submission" date="2022-10" db="EMBL/GenBank/DDBJ databases">
        <title>Chitinophaga nivalis PC15 sp. nov., isolated from Pyeongchang county, South Korea.</title>
        <authorList>
            <person name="Trinh H.N."/>
        </authorList>
    </citation>
    <scope>NUCLEOTIDE SEQUENCE [LARGE SCALE GENOMIC DNA]</scope>
    <source>
        <strain evidence="2 3">PC14</strain>
    </source>
</reference>
<accession>A0ABT3IIL2</accession>
<dbReference type="RefSeq" id="WP_264729318.1">
    <property type="nucleotide sequence ID" value="NZ_JAPDNR010000001.1"/>
</dbReference>
<evidence type="ECO:0000256" key="1">
    <source>
        <dbReference type="SAM" id="Phobius"/>
    </source>
</evidence>
<feature type="transmembrane region" description="Helical" evidence="1">
    <location>
        <begin position="47"/>
        <end position="67"/>
    </location>
</feature>
<feature type="transmembrane region" description="Helical" evidence="1">
    <location>
        <begin position="74"/>
        <end position="93"/>
    </location>
</feature>
<dbReference type="EMBL" id="JAPDNS010000001">
    <property type="protein sequence ID" value="MCW3483799.1"/>
    <property type="molecule type" value="Genomic_DNA"/>
</dbReference>
<comment type="caution">
    <text evidence="2">The sequence shown here is derived from an EMBL/GenBank/DDBJ whole genome shotgun (WGS) entry which is preliminary data.</text>
</comment>
<evidence type="ECO:0008006" key="4">
    <source>
        <dbReference type="Google" id="ProtNLM"/>
    </source>
</evidence>
<keyword evidence="3" id="KW-1185">Reference proteome</keyword>
<organism evidence="2 3">
    <name type="scientific">Chitinophaga nivalis</name>
    <dbReference type="NCBI Taxonomy" id="2991709"/>
    <lineage>
        <taxon>Bacteria</taxon>
        <taxon>Pseudomonadati</taxon>
        <taxon>Bacteroidota</taxon>
        <taxon>Chitinophagia</taxon>
        <taxon>Chitinophagales</taxon>
        <taxon>Chitinophagaceae</taxon>
        <taxon>Chitinophaga</taxon>
    </lineage>
</organism>
<evidence type="ECO:0000313" key="3">
    <source>
        <dbReference type="Proteomes" id="UP001207742"/>
    </source>
</evidence>
<evidence type="ECO:0000313" key="2">
    <source>
        <dbReference type="EMBL" id="MCW3483799.1"/>
    </source>
</evidence>
<keyword evidence="1" id="KW-0472">Membrane</keyword>